<feature type="domain" description="Large ribosomal subunit protein bL12 C-terminal" evidence="5">
    <location>
        <begin position="117"/>
        <end position="184"/>
    </location>
</feature>
<dbReference type="GO" id="GO:0005762">
    <property type="term" value="C:mitochondrial large ribosomal subunit"/>
    <property type="evidence" value="ECO:0007669"/>
    <property type="project" value="TreeGrafter"/>
</dbReference>
<dbReference type="InterPro" id="IPR014719">
    <property type="entry name" value="Ribosomal_bL12_C/ClpS-like"/>
</dbReference>
<comment type="caution">
    <text evidence="7">The sequence shown here is derived from an EMBL/GenBank/DDBJ whole genome shotgun (WGS) entry which is preliminary data.</text>
</comment>
<evidence type="ECO:0000313" key="8">
    <source>
        <dbReference type="Proteomes" id="UP001215598"/>
    </source>
</evidence>
<dbReference type="AlphaFoldDB" id="A0AAD7KAH5"/>
<dbReference type="HAMAP" id="MF_00368">
    <property type="entry name" value="Ribosomal_bL12"/>
    <property type="match status" value="1"/>
</dbReference>
<dbReference type="GO" id="GO:0003735">
    <property type="term" value="F:structural constituent of ribosome"/>
    <property type="evidence" value="ECO:0007669"/>
    <property type="project" value="InterPro"/>
</dbReference>
<reference evidence="7" key="1">
    <citation type="submission" date="2023-03" db="EMBL/GenBank/DDBJ databases">
        <title>Massive genome expansion in bonnet fungi (Mycena s.s.) driven by repeated elements and novel gene families across ecological guilds.</title>
        <authorList>
            <consortium name="Lawrence Berkeley National Laboratory"/>
            <person name="Harder C.B."/>
            <person name="Miyauchi S."/>
            <person name="Viragh M."/>
            <person name="Kuo A."/>
            <person name="Thoen E."/>
            <person name="Andreopoulos B."/>
            <person name="Lu D."/>
            <person name="Skrede I."/>
            <person name="Drula E."/>
            <person name="Henrissat B."/>
            <person name="Morin E."/>
            <person name="Kohler A."/>
            <person name="Barry K."/>
            <person name="LaButti K."/>
            <person name="Morin E."/>
            <person name="Salamov A."/>
            <person name="Lipzen A."/>
            <person name="Mereny Z."/>
            <person name="Hegedus B."/>
            <person name="Baldrian P."/>
            <person name="Stursova M."/>
            <person name="Weitz H."/>
            <person name="Taylor A."/>
            <person name="Grigoriev I.V."/>
            <person name="Nagy L.G."/>
            <person name="Martin F."/>
            <person name="Kauserud H."/>
        </authorList>
    </citation>
    <scope>NUCLEOTIDE SEQUENCE</scope>
    <source>
        <strain evidence="7">CBHHK182m</strain>
    </source>
</reference>
<evidence type="ECO:0000256" key="2">
    <source>
        <dbReference type="ARBA" id="ARBA00022980"/>
    </source>
</evidence>
<dbReference type="Pfam" id="PF00542">
    <property type="entry name" value="Ribosomal_L12"/>
    <property type="match status" value="1"/>
</dbReference>
<dbReference type="InterPro" id="IPR036235">
    <property type="entry name" value="Ribosomal_bL12_oligo_N_sf"/>
</dbReference>
<evidence type="ECO:0000256" key="3">
    <source>
        <dbReference type="ARBA" id="ARBA00023274"/>
    </source>
</evidence>
<dbReference type="SUPFAM" id="SSF48300">
    <property type="entry name" value="Ribosomal protein L7/12, oligomerisation (N-terminal) domain"/>
    <property type="match status" value="1"/>
</dbReference>
<evidence type="ECO:0000259" key="6">
    <source>
        <dbReference type="Pfam" id="PF16320"/>
    </source>
</evidence>
<dbReference type="InterPro" id="IPR013823">
    <property type="entry name" value="Ribosomal_bL12_C"/>
</dbReference>
<keyword evidence="3" id="KW-0687">Ribonucleoprotein</keyword>
<dbReference type="Gene3D" id="3.30.1390.10">
    <property type="match status" value="1"/>
</dbReference>
<evidence type="ECO:0000256" key="1">
    <source>
        <dbReference type="ARBA" id="ARBA00007197"/>
    </source>
</evidence>
<proteinExistence type="inferred from homology"/>
<accession>A0AAD7KAH5</accession>
<protein>
    <submittedName>
        <fullName evidence="7">Ribosomal protein L7/L12 C-terminal domain-containing protein</fullName>
    </submittedName>
</protein>
<keyword evidence="2 7" id="KW-0689">Ribosomal protein</keyword>
<comment type="similarity">
    <text evidence="1">Belongs to the bacterial ribosomal protein bL12 family.</text>
</comment>
<dbReference type="Pfam" id="PF16320">
    <property type="entry name" value="Ribosomal_L12_N"/>
    <property type="match status" value="1"/>
</dbReference>
<dbReference type="InterPro" id="IPR000206">
    <property type="entry name" value="Ribosomal_bL12"/>
</dbReference>
<dbReference type="EMBL" id="JARKIB010000004">
    <property type="protein sequence ID" value="KAJ7781601.1"/>
    <property type="molecule type" value="Genomic_DNA"/>
</dbReference>
<name>A0AAD7KAH5_9AGAR</name>
<dbReference type="InterPro" id="IPR008932">
    <property type="entry name" value="Ribosomal_bL12_oligo"/>
</dbReference>
<feature type="domain" description="Large ribosomal subunit protein bL12 oligomerization" evidence="6">
    <location>
        <begin position="58"/>
        <end position="100"/>
    </location>
</feature>
<sequence>MASRCSSLLRASARPNFVAGSSRNPLSSRWLATATQAAPKAAPPPPPPGKPSNDATVSRLVDDISGLTLLQAADLVTHLKSRLNIQEIAMPTAAAAPVAALASDEPAPEKPKEKTVFNVKLESFEAGAKPKIIREVKALVPNLTLIDAKKFVESLPKVLKENLPKEEAEKLQKTFEALGAVIKLD</sequence>
<dbReference type="FunFam" id="3.30.1390.10:FF:000001">
    <property type="entry name" value="50S ribosomal protein L7/L12"/>
    <property type="match status" value="1"/>
</dbReference>
<dbReference type="PANTHER" id="PTHR45987">
    <property type="entry name" value="39S RIBOSOMAL PROTEIN L12"/>
    <property type="match status" value="1"/>
</dbReference>
<evidence type="ECO:0000256" key="4">
    <source>
        <dbReference type="SAM" id="MobiDB-lite"/>
    </source>
</evidence>
<feature type="region of interest" description="Disordered" evidence="4">
    <location>
        <begin position="14"/>
        <end position="54"/>
    </location>
</feature>
<evidence type="ECO:0000313" key="7">
    <source>
        <dbReference type="EMBL" id="KAJ7781601.1"/>
    </source>
</evidence>
<dbReference type="Proteomes" id="UP001215598">
    <property type="component" value="Unassembled WGS sequence"/>
</dbReference>
<dbReference type="Gene3D" id="1.20.5.710">
    <property type="entry name" value="Single helix bin"/>
    <property type="match status" value="1"/>
</dbReference>
<dbReference type="GO" id="GO:0003729">
    <property type="term" value="F:mRNA binding"/>
    <property type="evidence" value="ECO:0007669"/>
    <property type="project" value="TreeGrafter"/>
</dbReference>
<feature type="compositionally biased region" description="Pro residues" evidence="4">
    <location>
        <begin position="41"/>
        <end position="50"/>
    </location>
</feature>
<dbReference type="SUPFAM" id="SSF54736">
    <property type="entry name" value="ClpS-like"/>
    <property type="match status" value="1"/>
</dbReference>
<dbReference type="GO" id="GO:0006412">
    <property type="term" value="P:translation"/>
    <property type="evidence" value="ECO:0007669"/>
    <property type="project" value="InterPro"/>
</dbReference>
<dbReference type="PANTHER" id="PTHR45987:SF4">
    <property type="entry name" value="LARGE RIBOSOMAL SUBUNIT PROTEIN BL12M"/>
    <property type="match status" value="1"/>
</dbReference>
<evidence type="ECO:0000259" key="5">
    <source>
        <dbReference type="Pfam" id="PF00542"/>
    </source>
</evidence>
<organism evidence="7 8">
    <name type="scientific">Mycena metata</name>
    <dbReference type="NCBI Taxonomy" id="1033252"/>
    <lineage>
        <taxon>Eukaryota</taxon>
        <taxon>Fungi</taxon>
        <taxon>Dikarya</taxon>
        <taxon>Basidiomycota</taxon>
        <taxon>Agaricomycotina</taxon>
        <taxon>Agaricomycetes</taxon>
        <taxon>Agaricomycetidae</taxon>
        <taxon>Agaricales</taxon>
        <taxon>Marasmiineae</taxon>
        <taxon>Mycenaceae</taxon>
        <taxon>Mycena</taxon>
    </lineage>
</organism>
<keyword evidence="8" id="KW-1185">Reference proteome</keyword>
<gene>
    <name evidence="7" type="ORF">B0H16DRAFT_1499019</name>
</gene>